<dbReference type="PANTHER" id="PTHR12302">
    <property type="entry name" value="EBNA2 BINDING PROTEIN P100"/>
    <property type="match status" value="1"/>
</dbReference>
<gene>
    <name evidence="6" type="ORF">DBV39_09260</name>
</gene>
<keyword evidence="2" id="KW-0255">Endonuclease</keyword>
<dbReference type="EMBL" id="CP028901">
    <property type="protein sequence ID" value="AWB33866.1"/>
    <property type="molecule type" value="Genomic_DNA"/>
</dbReference>
<evidence type="ECO:0000256" key="2">
    <source>
        <dbReference type="ARBA" id="ARBA00022759"/>
    </source>
</evidence>
<evidence type="ECO:0000313" key="6">
    <source>
        <dbReference type="EMBL" id="AWB33866.1"/>
    </source>
</evidence>
<dbReference type="Pfam" id="PF00565">
    <property type="entry name" value="SNase"/>
    <property type="match status" value="1"/>
</dbReference>
<dbReference type="SMART" id="SM00318">
    <property type="entry name" value="SNc"/>
    <property type="match status" value="1"/>
</dbReference>
<evidence type="ECO:0000256" key="4">
    <source>
        <dbReference type="SAM" id="MobiDB-lite"/>
    </source>
</evidence>
<dbReference type="InterPro" id="IPR035437">
    <property type="entry name" value="SNase_OB-fold_sf"/>
</dbReference>
<dbReference type="PANTHER" id="PTHR12302:SF3">
    <property type="entry name" value="SERINE_THREONINE-PROTEIN KINASE 31"/>
    <property type="match status" value="1"/>
</dbReference>
<keyword evidence="3" id="KW-0378">Hydrolase</keyword>
<dbReference type="OrthoDB" id="9805504at2"/>
<dbReference type="InterPro" id="IPR016071">
    <property type="entry name" value="Staphylococal_nuclease_OB-fold"/>
</dbReference>
<keyword evidence="1" id="KW-0540">Nuclease</keyword>
<organism evidence="6 7">
    <name type="scientific">Orrella marina</name>
    <dbReference type="NCBI Taxonomy" id="2163011"/>
    <lineage>
        <taxon>Bacteria</taxon>
        <taxon>Pseudomonadati</taxon>
        <taxon>Pseudomonadota</taxon>
        <taxon>Betaproteobacteria</taxon>
        <taxon>Burkholderiales</taxon>
        <taxon>Alcaligenaceae</taxon>
        <taxon>Orrella</taxon>
    </lineage>
</organism>
<evidence type="ECO:0000259" key="5">
    <source>
        <dbReference type="PROSITE" id="PS50830"/>
    </source>
</evidence>
<proteinExistence type="predicted"/>
<feature type="domain" description="TNase-like" evidence="5">
    <location>
        <begin position="45"/>
        <end position="186"/>
    </location>
</feature>
<dbReference type="GO" id="GO:0005737">
    <property type="term" value="C:cytoplasm"/>
    <property type="evidence" value="ECO:0007669"/>
    <property type="project" value="TreeGrafter"/>
</dbReference>
<dbReference type="KEGG" id="boz:DBV39_09260"/>
<evidence type="ECO:0000256" key="3">
    <source>
        <dbReference type="ARBA" id="ARBA00022801"/>
    </source>
</evidence>
<reference evidence="6 7" key="1">
    <citation type="submission" date="2018-04" db="EMBL/GenBank/DDBJ databases">
        <title>Bordetella sp. HZ20 isolated from seawater.</title>
        <authorList>
            <person name="Sun C."/>
        </authorList>
    </citation>
    <scope>NUCLEOTIDE SEQUENCE [LARGE SCALE GENOMIC DNA]</scope>
    <source>
        <strain evidence="6 7">HZ20</strain>
    </source>
</reference>
<dbReference type="AlphaFoldDB" id="A0A2R4XJ63"/>
<dbReference type="GO" id="GO:0016787">
    <property type="term" value="F:hydrolase activity"/>
    <property type="evidence" value="ECO:0007669"/>
    <property type="project" value="UniProtKB-KW"/>
</dbReference>
<name>A0A2R4XJ63_9BURK</name>
<feature type="region of interest" description="Disordered" evidence="4">
    <location>
        <begin position="73"/>
        <end position="101"/>
    </location>
</feature>
<accession>A0A2R4XJ63</accession>
<dbReference type="Gene3D" id="2.40.50.90">
    <property type="match status" value="1"/>
</dbReference>
<keyword evidence="7" id="KW-1185">Reference proteome</keyword>
<dbReference type="PROSITE" id="PS50830">
    <property type="entry name" value="TNASE_3"/>
    <property type="match status" value="1"/>
</dbReference>
<dbReference type="SUPFAM" id="SSF50199">
    <property type="entry name" value="Staphylococcal nuclease"/>
    <property type="match status" value="1"/>
</dbReference>
<dbReference type="RefSeq" id="WP_108621293.1">
    <property type="nucleotide sequence ID" value="NZ_CP028901.1"/>
</dbReference>
<sequence length="206" mass="22770">MSLLAGVVAVAVLVMQWLDMPARNADASGSISASTQSASSSEGQYSLHGQVTNVTDGDTLQIQVIDGGSLQRSGRQRVRLASVDAPERTTSPERPGQPFGNAARRFLSDRVHGRTVTLTCFEQDPYERHICDVPDPREPGVTVNQLLVTEGMAWANMEGRGRFLRDESLIGLQDQAKKHKRGLWAEPDPVPPWVWRYQCWRNGVCE</sequence>
<protein>
    <submittedName>
        <fullName evidence="6">Nuclease</fullName>
    </submittedName>
</protein>
<evidence type="ECO:0000256" key="1">
    <source>
        <dbReference type="ARBA" id="ARBA00022722"/>
    </source>
</evidence>
<evidence type="ECO:0000313" key="7">
    <source>
        <dbReference type="Proteomes" id="UP000244571"/>
    </source>
</evidence>
<dbReference type="Proteomes" id="UP000244571">
    <property type="component" value="Chromosome"/>
</dbReference>
<dbReference type="GO" id="GO:0004519">
    <property type="term" value="F:endonuclease activity"/>
    <property type="evidence" value="ECO:0007669"/>
    <property type="project" value="UniProtKB-KW"/>
</dbReference>